<comment type="caution">
    <text evidence="3">The sequence shown here is derived from an EMBL/GenBank/DDBJ whole genome shotgun (WGS) entry which is preliminary data.</text>
</comment>
<accession>U7UEG4</accession>
<dbReference type="PANTHER" id="PTHR37298:SF1">
    <property type="entry name" value="UPF0111 PROTEIN YKAA"/>
    <property type="match status" value="1"/>
</dbReference>
<dbReference type="Pfam" id="PF01865">
    <property type="entry name" value="PhoU_div"/>
    <property type="match status" value="1"/>
</dbReference>
<evidence type="ECO:0000256" key="1">
    <source>
        <dbReference type="ARBA" id="ARBA00008591"/>
    </source>
</evidence>
<protein>
    <submittedName>
        <fullName evidence="3">PF01865 family protein</fullName>
    </submittedName>
</protein>
<dbReference type="EMBL" id="AWXA01000051">
    <property type="protein sequence ID" value="ERT57827.1"/>
    <property type="molecule type" value="Genomic_DNA"/>
</dbReference>
<dbReference type="InterPro" id="IPR052912">
    <property type="entry name" value="UPF0111_domain"/>
</dbReference>
<sequence length="209" mass="24108">MAFNLKPKEEKFFILLSQHAALSDEAAVILRKAICEEIPKQEAMEQIGEIEGKADALVTETMKRLQKSFITPMDREDIQQLIDQLDAAVDNISEIIDKMCMYHVGEATDGAKRMAVVMSKAMGEIRKSIGYMRNVKNDYLKIEARSKKVLKYEGQCDDLYHEEMAKLFEECTDPVEIIKWKEIFQSIEDVTDDCERLVITFRRVVLKYA</sequence>
<name>U7UEG4_9FIRM</name>
<dbReference type="Proteomes" id="UP000017090">
    <property type="component" value="Unassembled WGS sequence"/>
</dbReference>
<evidence type="ECO:0000313" key="4">
    <source>
        <dbReference type="Proteomes" id="UP000017090"/>
    </source>
</evidence>
<keyword evidence="2" id="KW-0175">Coiled coil</keyword>
<gene>
    <name evidence="3" type="ORF">HMPREF1250_1220</name>
</gene>
<reference evidence="3 4" key="1">
    <citation type="submission" date="2013-09" db="EMBL/GenBank/DDBJ databases">
        <authorList>
            <person name="Durkin A.S."/>
            <person name="Haft D.R."/>
            <person name="McCorrison J."/>
            <person name="Torralba M."/>
            <person name="Gillis M."/>
            <person name="Haft D.H."/>
            <person name="Methe B."/>
            <person name="Sutton G."/>
            <person name="Nelson K.E."/>
        </authorList>
    </citation>
    <scope>NUCLEOTIDE SEQUENCE [LARGE SCALE GENOMIC DNA]</scope>
    <source>
        <strain evidence="3 4">BV3C16-1</strain>
    </source>
</reference>
<dbReference type="PATRIC" id="fig|1111454.3.peg.1902"/>
<evidence type="ECO:0000256" key="2">
    <source>
        <dbReference type="SAM" id="Coils"/>
    </source>
</evidence>
<proteinExistence type="inferred from homology"/>
<feature type="coiled-coil region" evidence="2">
    <location>
        <begin position="40"/>
        <end position="98"/>
    </location>
</feature>
<comment type="similarity">
    <text evidence="1">Belongs to the UPF0111 family.</text>
</comment>
<dbReference type="Gene3D" id="1.20.58.220">
    <property type="entry name" value="Phosphate transport system protein phou homolog 2, domain 2"/>
    <property type="match status" value="1"/>
</dbReference>
<dbReference type="PANTHER" id="PTHR37298">
    <property type="entry name" value="UPF0111 PROTEIN YKAA"/>
    <property type="match status" value="1"/>
</dbReference>
<evidence type="ECO:0000313" key="3">
    <source>
        <dbReference type="EMBL" id="ERT57827.1"/>
    </source>
</evidence>
<dbReference type="eggNOG" id="COG1392">
    <property type="taxonomic scope" value="Bacteria"/>
</dbReference>
<dbReference type="STRING" id="1111454.HMPREF1250_1220"/>
<dbReference type="InterPro" id="IPR038078">
    <property type="entry name" value="PhoU-like_sf"/>
</dbReference>
<keyword evidence="4" id="KW-1185">Reference proteome</keyword>
<dbReference type="InterPro" id="IPR018445">
    <property type="entry name" value="Put_Phosphate_transp_reg"/>
</dbReference>
<dbReference type="RefSeq" id="WP_023054331.1">
    <property type="nucleotide sequence ID" value="NZ_AWXA01000051.1"/>
</dbReference>
<dbReference type="OrthoDB" id="9797568at2"/>
<dbReference type="AlphaFoldDB" id="U7UEG4"/>
<organism evidence="3 4">
    <name type="scientific">Megasphaera vaginalis</name>
    <name type="common">ex Srinivasan et al. 2021</name>
    <dbReference type="NCBI Taxonomy" id="1111454"/>
    <lineage>
        <taxon>Bacteria</taxon>
        <taxon>Bacillati</taxon>
        <taxon>Bacillota</taxon>
        <taxon>Negativicutes</taxon>
        <taxon>Veillonellales</taxon>
        <taxon>Veillonellaceae</taxon>
        <taxon>Megasphaera</taxon>
    </lineage>
</organism>